<dbReference type="AlphaFoldDB" id="A0A5C3QG39"/>
<dbReference type="InterPro" id="IPR036047">
    <property type="entry name" value="F-box-like_dom_sf"/>
</dbReference>
<dbReference type="PROSITE" id="PS50181">
    <property type="entry name" value="FBOX"/>
    <property type="match status" value="1"/>
</dbReference>
<proteinExistence type="predicted"/>
<feature type="domain" description="F-box" evidence="1">
    <location>
        <begin position="39"/>
        <end position="87"/>
    </location>
</feature>
<reference evidence="2 3" key="1">
    <citation type="journal article" date="2019" name="Nat. Ecol. Evol.">
        <title>Megaphylogeny resolves global patterns of mushroom evolution.</title>
        <authorList>
            <person name="Varga T."/>
            <person name="Krizsan K."/>
            <person name="Foldi C."/>
            <person name="Dima B."/>
            <person name="Sanchez-Garcia M."/>
            <person name="Sanchez-Ramirez S."/>
            <person name="Szollosi G.J."/>
            <person name="Szarkandi J.G."/>
            <person name="Papp V."/>
            <person name="Albert L."/>
            <person name="Andreopoulos W."/>
            <person name="Angelini C."/>
            <person name="Antonin V."/>
            <person name="Barry K.W."/>
            <person name="Bougher N.L."/>
            <person name="Buchanan P."/>
            <person name="Buyck B."/>
            <person name="Bense V."/>
            <person name="Catcheside P."/>
            <person name="Chovatia M."/>
            <person name="Cooper J."/>
            <person name="Damon W."/>
            <person name="Desjardin D."/>
            <person name="Finy P."/>
            <person name="Geml J."/>
            <person name="Haridas S."/>
            <person name="Hughes K."/>
            <person name="Justo A."/>
            <person name="Karasinski D."/>
            <person name="Kautmanova I."/>
            <person name="Kiss B."/>
            <person name="Kocsube S."/>
            <person name="Kotiranta H."/>
            <person name="LaButti K.M."/>
            <person name="Lechner B.E."/>
            <person name="Liimatainen K."/>
            <person name="Lipzen A."/>
            <person name="Lukacs Z."/>
            <person name="Mihaltcheva S."/>
            <person name="Morgado L.N."/>
            <person name="Niskanen T."/>
            <person name="Noordeloos M.E."/>
            <person name="Ohm R.A."/>
            <person name="Ortiz-Santana B."/>
            <person name="Ovrebo C."/>
            <person name="Racz N."/>
            <person name="Riley R."/>
            <person name="Savchenko A."/>
            <person name="Shiryaev A."/>
            <person name="Soop K."/>
            <person name="Spirin V."/>
            <person name="Szebenyi C."/>
            <person name="Tomsovsky M."/>
            <person name="Tulloss R.E."/>
            <person name="Uehling J."/>
            <person name="Grigoriev I.V."/>
            <person name="Vagvolgyi C."/>
            <person name="Papp T."/>
            <person name="Martin F.M."/>
            <person name="Miettinen O."/>
            <person name="Hibbett D.S."/>
            <person name="Nagy L.G."/>
        </authorList>
    </citation>
    <scope>NUCLEOTIDE SEQUENCE [LARGE SCALE GENOMIC DNA]</scope>
    <source>
        <strain evidence="2 3">CBS 309.79</strain>
    </source>
</reference>
<evidence type="ECO:0000259" key="1">
    <source>
        <dbReference type="PROSITE" id="PS50181"/>
    </source>
</evidence>
<dbReference type="EMBL" id="ML178826">
    <property type="protein sequence ID" value="TFL01055.1"/>
    <property type="molecule type" value="Genomic_DNA"/>
</dbReference>
<dbReference type="Gene3D" id="1.20.1280.50">
    <property type="match status" value="1"/>
</dbReference>
<dbReference type="SMART" id="SM00256">
    <property type="entry name" value="FBOX"/>
    <property type="match status" value="1"/>
</dbReference>
<dbReference type="InterPro" id="IPR001810">
    <property type="entry name" value="F-box_dom"/>
</dbReference>
<organism evidence="2 3">
    <name type="scientific">Pterulicium gracile</name>
    <dbReference type="NCBI Taxonomy" id="1884261"/>
    <lineage>
        <taxon>Eukaryota</taxon>
        <taxon>Fungi</taxon>
        <taxon>Dikarya</taxon>
        <taxon>Basidiomycota</taxon>
        <taxon>Agaricomycotina</taxon>
        <taxon>Agaricomycetes</taxon>
        <taxon>Agaricomycetidae</taxon>
        <taxon>Agaricales</taxon>
        <taxon>Pleurotineae</taxon>
        <taxon>Pterulaceae</taxon>
        <taxon>Pterulicium</taxon>
    </lineage>
</organism>
<dbReference type="Proteomes" id="UP000305067">
    <property type="component" value="Unassembled WGS sequence"/>
</dbReference>
<protein>
    <recommendedName>
        <fullName evidence="1">F-box domain-containing protein</fullName>
    </recommendedName>
</protein>
<dbReference type="CDD" id="cd09917">
    <property type="entry name" value="F-box_SF"/>
    <property type="match status" value="1"/>
</dbReference>
<name>A0A5C3QG39_9AGAR</name>
<sequence>MDANGVRAPSRKRHKVTLDTTIASPTKSGKTQRRTELVTFGINNVPLEILYEVFSYLDPHDVLRLSRATQSLRRLLLNRSAVAIRRYGMQNAISLPPKPEDMSEPLFLSLVVDSHCEVRSVASL</sequence>
<gene>
    <name evidence="2" type="ORF">BDV98DRAFT_508089</name>
</gene>
<evidence type="ECO:0000313" key="2">
    <source>
        <dbReference type="EMBL" id="TFL01055.1"/>
    </source>
</evidence>
<dbReference type="SUPFAM" id="SSF81383">
    <property type="entry name" value="F-box domain"/>
    <property type="match status" value="1"/>
</dbReference>
<accession>A0A5C3QG39</accession>
<dbReference type="OrthoDB" id="2322499at2759"/>
<keyword evidence="3" id="KW-1185">Reference proteome</keyword>
<dbReference type="Pfam" id="PF12937">
    <property type="entry name" value="F-box-like"/>
    <property type="match status" value="1"/>
</dbReference>
<evidence type="ECO:0000313" key="3">
    <source>
        <dbReference type="Proteomes" id="UP000305067"/>
    </source>
</evidence>